<dbReference type="AlphaFoldDB" id="A0AAU8U161"/>
<dbReference type="Proteomes" id="UP000063971">
    <property type="component" value="Chromosome"/>
</dbReference>
<proteinExistence type="predicted"/>
<gene>
    <name evidence="2" type="ORF">CUREO_1214</name>
</gene>
<reference evidence="2 3" key="1">
    <citation type="journal article" date="2015" name="Genome Announc.">
        <title>Complete Genome Sequence of the Campylobacter ureolyticus Clinical Isolate RIGS 9880.</title>
        <authorList>
            <person name="Miller W.G."/>
            <person name="Yee E."/>
            <person name="On S.L."/>
            <person name="Andersen L.P."/>
            <person name="Bono J.L."/>
        </authorList>
    </citation>
    <scope>NUCLEOTIDE SEQUENCE [LARGE SCALE GENOMIC DNA]</scope>
    <source>
        <strain evidence="2 3">RIGS 9880</strain>
    </source>
</reference>
<accession>A0AAU8U161</accession>
<dbReference type="EMBL" id="CP012195">
    <property type="protein sequence ID" value="AKT91058.1"/>
    <property type="molecule type" value="Genomic_DNA"/>
</dbReference>
<evidence type="ECO:0000313" key="2">
    <source>
        <dbReference type="EMBL" id="AKT91058.1"/>
    </source>
</evidence>
<evidence type="ECO:0000313" key="3">
    <source>
        <dbReference type="Proteomes" id="UP000063971"/>
    </source>
</evidence>
<keyword evidence="1" id="KW-1133">Transmembrane helix</keyword>
<keyword evidence="1" id="KW-0812">Transmembrane</keyword>
<organism evidence="2 3">
    <name type="scientific">Campylobacter ureolyticus RIGS 9880</name>
    <dbReference type="NCBI Taxonomy" id="1032069"/>
    <lineage>
        <taxon>Bacteria</taxon>
        <taxon>Pseudomonadati</taxon>
        <taxon>Campylobacterota</taxon>
        <taxon>Epsilonproteobacteria</taxon>
        <taxon>Campylobacterales</taxon>
        <taxon>Campylobacteraceae</taxon>
        <taxon>Campylobacter</taxon>
    </lineage>
</organism>
<protein>
    <submittedName>
        <fullName evidence="2">Uncharacterized protein</fullName>
    </submittedName>
</protein>
<evidence type="ECO:0000256" key="1">
    <source>
        <dbReference type="SAM" id="Phobius"/>
    </source>
</evidence>
<feature type="transmembrane region" description="Helical" evidence="1">
    <location>
        <begin position="20"/>
        <end position="40"/>
    </location>
</feature>
<keyword evidence="1" id="KW-0472">Membrane</keyword>
<sequence length="119" mass="13792">MMNEKMIDSTTKFVLSVGEWNSQAVMFVCVVIIIIVLLFYTRVFTKNIEKNQDKLIDVINKNSQSNTELSKSIELQNRINLETLNRLDKGINESLKMHGITHNNLSDLKKMVSKRFNDE</sequence>
<name>A0AAU8U161_9BACT</name>
<dbReference type="KEGG" id="cure:CUREO_1214"/>